<sequence length="76" mass="9060">MYITMLTSFHERMNDEASDMYKQRADECFFSTLVNRHLLKDDKKFMEFFCLNVPQFNFVLGLGKEDLKKNSISRVP</sequence>
<keyword evidence="2" id="KW-1185">Reference proteome</keyword>
<dbReference type="EMBL" id="JARBHB010000005">
    <property type="protein sequence ID" value="KAJ8883223.1"/>
    <property type="molecule type" value="Genomic_DNA"/>
</dbReference>
<dbReference type="Proteomes" id="UP001159363">
    <property type="component" value="Chromosome 4"/>
</dbReference>
<accession>A0ABQ9HGV9</accession>
<proteinExistence type="predicted"/>
<gene>
    <name evidence="1" type="ORF">PR048_015063</name>
</gene>
<name>A0ABQ9HGV9_9NEOP</name>
<evidence type="ECO:0000313" key="1">
    <source>
        <dbReference type="EMBL" id="KAJ8883223.1"/>
    </source>
</evidence>
<protein>
    <submittedName>
        <fullName evidence="1">Uncharacterized protein</fullName>
    </submittedName>
</protein>
<organism evidence="1 2">
    <name type="scientific">Dryococelus australis</name>
    <dbReference type="NCBI Taxonomy" id="614101"/>
    <lineage>
        <taxon>Eukaryota</taxon>
        <taxon>Metazoa</taxon>
        <taxon>Ecdysozoa</taxon>
        <taxon>Arthropoda</taxon>
        <taxon>Hexapoda</taxon>
        <taxon>Insecta</taxon>
        <taxon>Pterygota</taxon>
        <taxon>Neoptera</taxon>
        <taxon>Polyneoptera</taxon>
        <taxon>Phasmatodea</taxon>
        <taxon>Verophasmatodea</taxon>
        <taxon>Anareolatae</taxon>
        <taxon>Phasmatidae</taxon>
        <taxon>Eurycanthinae</taxon>
        <taxon>Dryococelus</taxon>
    </lineage>
</organism>
<evidence type="ECO:0000313" key="2">
    <source>
        <dbReference type="Proteomes" id="UP001159363"/>
    </source>
</evidence>
<reference evidence="1 2" key="1">
    <citation type="submission" date="2023-02" db="EMBL/GenBank/DDBJ databases">
        <title>LHISI_Scaffold_Assembly.</title>
        <authorList>
            <person name="Stuart O.P."/>
            <person name="Cleave R."/>
            <person name="Magrath M.J.L."/>
            <person name="Mikheyev A.S."/>
        </authorList>
    </citation>
    <scope>NUCLEOTIDE SEQUENCE [LARGE SCALE GENOMIC DNA]</scope>
    <source>
        <strain evidence="1">Daus_M_001</strain>
        <tissue evidence="1">Leg muscle</tissue>
    </source>
</reference>
<comment type="caution">
    <text evidence="1">The sequence shown here is derived from an EMBL/GenBank/DDBJ whole genome shotgun (WGS) entry which is preliminary data.</text>
</comment>